<protein>
    <submittedName>
        <fullName evidence="1">Uncharacterized protein</fullName>
    </submittedName>
</protein>
<dbReference type="GeneID" id="90994016"/>
<reference evidence="2" key="1">
    <citation type="submission" date="2016-11" db="EMBL/GenBank/DDBJ databases">
        <authorList>
            <person name="Varghese N."/>
            <person name="Submissions S."/>
        </authorList>
    </citation>
    <scope>NUCLEOTIDE SEQUENCE [LARGE SCALE GENOMIC DNA]</scope>
    <source>
        <strain evidence="2">DSM 18095</strain>
    </source>
</reference>
<evidence type="ECO:0000313" key="2">
    <source>
        <dbReference type="Proteomes" id="UP000184114"/>
    </source>
</evidence>
<dbReference type="Proteomes" id="UP000184114">
    <property type="component" value="Unassembled WGS sequence"/>
</dbReference>
<name>A0A1M4ZAE5_9FIRM</name>
<proteinExistence type="predicted"/>
<organism evidence="1 2">
    <name type="scientific">Tissierella praeacuta DSM 18095</name>
    <dbReference type="NCBI Taxonomy" id="1123404"/>
    <lineage>
        <taxon>Bacteria</taxon>
        <taxon>Bacillati</taxon>
        <taxon>Bacillota</taxon>
        <taxon>Tissierellia</taxon>
        <taxon>Tissierellales</taxon>
        <taxon>Tissierellaceae</taxon>
        <taxon>Tissierella</taxon>
    </lineage>
</organism>
<gene>
    <name evidence="1" type="ORF">SAMN02745784_02962</name>
</gene>
<sequence>MADFCLRCGRALKNKESVERGYGSDCYKKIKAEEKKLDEVQKFNEVMEEIEGQINFVDELKRKCS</sequence>
<keyword evidence="2" id="KW-1185">Reference proteome</keyword>
<dbReference type="RefSeq" id="WP_072977725.1">
    <property type="nucleotide sequence ID" value="NZ_FQTY01000023.1"/>
</dbReference>
<evidence type="ECO:0000313" key="1">
    <source>
        <dbReference type="EMBL" id="SHF14777.1"/>
    </source>
</evidence>
<dbReference type="EMBL" id="FQTY01000023">
    <property type="protein sequence ID" value="SHF14777.1"/>
    <property type="molecule type" value="Genomic_DNA"/>
</dbReference>
<accession>A0A1M4ZAE5</accession>
<dbReference type="AlphaFoldDB" id="A0A1M4ZAE5"/>
<dbReference type="InterPro" id="IPR046053">
    <property type="entry name" value="DUF6011"/>
</dbReference>
<dbReference type="STRING" id="1123404.SAMN02745784_02962"/>
<dbReference type="Pfam" id="PF19474">
    <property type="entry name" value="DUF6011"/>
    <property type="match status" value="1"/>
</dbReference>